<sequence>MTENEISRVVFDLCLKIHKRYGPGLFESVYEEVLCFELIKTGIDFSRQQAVPLIHEDIKMEIGFRADVVVENKVILELKSIEALADLHHKQLLTYLKLTNLKLGMLINFNVPLMKDGIHRIANNL</sequence>
<dbReference type="AlphaFoldDB" id="A0A3E1NP63"/>
<proteinExistence type="predicted"/>
<dbReference type="RefSeq" id="WP_116845371.1">
    <property type="nucleotide sequence ID" value="NZ_QTJU01000001.1"/>
</dbReference>
<organism evidence="1 2">
    <name type="scientific">Deminuibacter soli</name>
    <dbReference type="NCBI Taxonomy" id="2291815"/>
    <lineage>
        <taxon>Bacteria</taxon>
        <taxon>Pseudomonadati</taxon>
        <taxon>Bacteroidota</taxon>
        <taxon>Chitinophagia</taxon>
        <taxon>Chitinophagales</taxon>
        <taxon>Chitinophagaceae</taxon>
        <taxon>Deminuibacter</taxon>
    </lineage>
</organism>
<keyword evidence="2" id="KW-1185">Reference proteome</keyword>
<name>A0A3E1NP63_9BACT</name>
<evidence type="ECO:0000313" key="1">
    <source>
        <dbReference type="EMBL" id="RFM29614.1"/>
    </source>
</evidence>
<accession>A0A3E1NP63</accession>
<gene>
    <name evidence="1" type="ORF">DXN05_01115</name>
</gene>
<dbReference type="EMBL" id="QTJU01000001">
    <property type="protein sequence ID" value="RFM29614.1"/>
    <property type="molecule type" value="Genomic_DNA"/>
</dbReference>
<dbReference type="NCBIfam" id="TIGR04256">
    <property type="entry name" value="GxxExxY"/>
    <property type="match status" value="1"/>
</dbReference>
<dbReference type="Pfam" id="PF13366">
    <property type="entry name" value="PDDEXK_3"/>
    <property type="match status" value="1"/>
</dbReference>
<comment type="caution">
    <text evidence="1">The sequence shown here is derived from an EMBL/GenBank/DDBJ whole genome shotgun (WGS) entry which is preliminary data.</text>
</comment>
<protein>
    <submittedName>
        <fullName evidence="1">GxxExxY protein</fullName>
    </submittedName>
</protein>
<dbReference type="OrthoDB" id="1119698at2"/>
<dbReference type="Proteomes" id="UP000261284">
    <property type="component" value="Unassembled WGS sequence"/>
</dbReference>
<evidence type="ECO:0000313" key="2">
    <source>
        <dbReference type="Proteomes" id="UP000261284"/>
    </source>
</evidence>
<dbReference type="InterPro" id="IPR026350">
    <property type="entry name" value="GxxExxY"/>
</dbReference>
<reference evidence="1 2" key="1">
    <citation type="submission" date="2018-08" db="EMBL/GenBank/DDBJ databases">
        <title>Chitinophagaceae sp. K23C18032701, a novel bacterium isolated from forest soil.</title>
        <authorList>
            <person name="Wang C."/>
        </authorList>
    </citation>
    <scope>NUCLEOTIDE SEQUENCE [LARGE SCALE GENOMIC DNA]</scope>
    <source>
        <strain evidence="1 2">K23C18032701</strain>
    </source>
</reference>